<keyword evidence="2" id="KW-1185">Reference proteome</keyword>
<evidence type="ECO:0000313" key="2">
    <source>
        <dbReference type="Proteomes" id="UP000293874"/>
    </source>
</evidence>
<name>A0A4Q7MTQ7_9BACT</name>
<comment type="caution">
    <text evidence="1">The sequence shown here is derived from an EMBL/GenBank/DDBJ whole genome shotgun (WGS) entry which is preliminary data.</text>
</comment>
<evidence type="ECO:0000313" key="1">
    <source>
        <dbReference type="EMBL" id="RZS72235.1"/>
    </source>
</evidence>
<accession>A0A4Q7MTQ7</accession>
<dbReference type="Proteomes" id="UP000293874">
    <property type="component" value="Unassembled WGS sequence"/>
</dbReference>
<sequence length="34" mass="3896">MKTTTDTISKAVIIVSPFLYFFKEVDAFEEQPEA</sequence>
<protein>
    <submittedName>
        <fullName evidence="1">Uncharacterized protein</fullName>
    </submittedName>
</protein>
<dbReference type="AlphaFoldDB" id="A0A4Q7MTQ7"/>
<gene>
    <name evidence="1" type="ORF">EV199_4151</name>
</gene>
<reference evidence="1 2" key="1">
    <citation type="submission" date="2019-02" db="EMBL/GenBank/DDBJ databases">
        <title>Genomic Encyclopedia of Type Strains, Phase IV (KMG-IV): sequencing the most valuable type-strain genomes for metagenomic binning, comparative biology and taxonomic classification.</title>
        <authorList>
            <person name="Goeker M."/>
        </authorList>
    </citation>
    <scope>NUCLEOTIDE SEQUENCE [LARGE SCALE GENOMIC DNA]</scope>
    <source>
        <strain evidence="1 2">DSM 18116</strain>
    </source>
</reference>
<proteinExistence type="predicted"/>
<organism evidence="1 2">
    <name type="scientific">Pseudobacter ginsenosidimutans</name>
    <dbReference type="NCBI Taxonomy" id="661488"/>
    <lineage>
        <taxon>Bacteria</taxon>
        <taxon>Pseudomonadati</taxon>
        <taxon>Bacteroidota</taxon>
        <taxon>Chitinophagia</taxon>
        <taxon>Chitinophagales</taxon>
        <taxon>Chitinophagaceae</taxon>
        <taxon>Pseudobacter</taxon>
    </lineage>
</organism>
<dbReference type="EMBL" id="SGXA01000002">
    <property type="protein sequence ID" value="RZS72235.1"/>
    <property type="molecule type" value="Genomic_DNA"/>
</dbReference>